<reference evidence="4" key="1">
    <citation type="submission" date="2020-08" db="EMBL/GenBank/DDBJ databases">
        <title>Genome public.</title>
        <authorList>
            <person name="Liu C."/>
            <person name="Sun Q."/>
        </authorList>
    </citation>
    <scope>NUCLEOTIDE SEQUENCE</scope>
    <source>
        <strain evidence="4">NSJ-23</strain>
    </source>
</reference>
<comment type="caution">
    <text evidence="4">The sequence shown here is derived from an EMBL/GenBank/DDBJ whole genome shotgun (WGS) entry which is preliminary data.</text>
</comment>
<evidence type="ECO:0000256" key="2">
    <source>
        <dbReference type="SAM" id="Phobius"/>
    </source>
</evidence>
<feature type="transmembrane region" description="Helical" evidence="2">
    <location>
        <begin position="286"/>
        <end position="306"/>
    </location>
</feature>
<dbReference type="GO" id="GO:0016020">
    <property type="term" value="C:membrane"/>
    <property type="evidence" value="ECO:0007669"/>
    <property type="project" value="InterPro"/>
</dbReference>
<dbReference type="PANTHER" id="PTHR22911">
    <property type="entry name" value="ACYL-MALONYL CONDENSING ENZYME-RELATED"/>
    <property type="match status" value="1"/>
</dbReference>
<feature type="domain" description="EamA" evidence="3">
    <location>
        <begin position="148"/>
        <end position="300"/>
    </location>
</feature>
<dbReference type="InterPro" id="IPR037185">
    <property type="entry name" value="EmrE-like"/>
</dbReference>
<dbReference type="InterPro" id="IPR000620">
    <property type="entry name" value="EamA_dom"/>
</dbReference>
<evidence type="ECO:0000256" key="1">
    <source>
        <dbReference type="ARBA" id="ARBA00007362"/>
    </source>
</evidence>
<dbReference type="Proteomes" id="UP000628736">
    <property type="component" value="Unassembled WGS sequence"/>
</dbReference>
<feature type="transmembrane region" description="Helical" evidence="2">
    <location>
        <begin position="177"/>
        <end position="197"/>
    </location>
</feature>
<keyword evidence="2" id="KW-0812">Transmembrane</keyword>
<keyword evidence="2" id="KW-0472">Membrane</keyword>
<feature type="transmembrane region" description="Helical" evidence="2">
    <location>
        <begin position="147"/>
        <end position="165"/>
    </location>
</feature>
<feature type="domain" description="EamA" evidence="3">
    <location>
        <begin position="3"/>
        <end position="137"/>
    </location>
</feature>
<dbReference type="EMBL" id="JACOPO010000003">
    <property type="protein sequence ID" value="MBC5722448.1"/>
    <property type="molecule type" value="Genomic_DNA"/>
</dbReference>
<accession>A0A8J6JA56</accession>
<feature type="transmembrane region" description="Helical" evidence="2">
    <location>
        <begin position="5"/>
        <end position="26"/>
    </location>
</feature>
<comment type="similarity">
    <text evidence="1">Belongs to the EamA transporter family.</text>
</comment>
<keyword evidence="2" id="KW-1133">Transmembrane helix</keyword>
<protein>
    <submittedName>
        <fullName evidence="4">DMT family transporter</fullName>
    </submittedName>
</protein>
<evidence type="ECO:0000313" key="4">
    <source>
        <dbReference type="EMBL" id="MBC5722448.1"/>
    </source>
</evidence>
<name>A0A8J6JA56_9FIRM</name>
<dbReference type="SUPFAM" id="SSF103481">
    <property type="entry name" value="Multidrug resistance efflux transporter EmrE"/>
    <property type="match status" value="2"/>
</dbReference>
<proteinExistence type="inferred from homology"/>
<feature type="transmembrane region" description="Helical" evidence="2">
    <location>
        <begin position="66"/>
        <end position="88"/>
    </location>
</feature>
<feature type="transmembrane region" description="Helical" evidence="2">
    <location>
        <begin position="231"/>
        <end position="250"/>
    </location>
</feature>
<feature type="transmembrane region" description="Helical" evidence="2">
    <location>
        <begin position="203"/>
        <end position="224"/>
    </location>
</feature>
<keyword evidence="5" id="KW-1185">Reference proteome</keyword>
<gene>
    <name evidence="4" type="ORF">H8S11_06445</name>
</gene>
<organism evidence="4 5">
    <name type="scientific">Flintibacter hominis</name>
    <dbReference type="NCBI Taxonomy" id="2763048"/>
    <lineage>
        <taxon>Bacteria</taxon>
        <taxon>Bacillati</taxon>
        <taxon>Bacillota</taxon>
        <taxon>Clostridia</taxon>
        <taxon>Eubacteriales</taxon>
        <taxon>Flintibacter</taxon>
    </lineage>
</organism>
<dbReference type="RefSeq" id="WP_186852574.1">
    <property type="nucleotide sequence ID" value="NZ_JACOPO010000003.1"/>
</dbReference>
<evidence type="ECO:0000259" key="3">
    <source>
        <dbReference type="Pfam" id="PF00892"/>
    </source>
</evidence>
<dbReference type="PANTHER" id="PTHR22911:SF137">
    <property type="entry name" value="SOLUTE CARRIER FAMILY 35 MEMBER G2-RELATED"/>
    <property type="match status" value="1"/>
</dbReference>
<feature type="transmembrane region" description="Helical" evidence="2">
    <location>
        <begin position="124"/>
        <end position="141"/>
    </location>
</feature>
<dbReference type="Pfam" id="PF00892">
    <property type="entry name" value="EamA"/>
    <property type="match status" value="2"/>
</dbReference>
<feature type="transmembrane region" description="Helical" evidence="2">
    <location>
        <begin position="94"/>
        <end position="115"/>
    </location>
</feature>
<evidence type="ECO:0000313" key="5">
    <source>
        <dbReference type="Proteomes" id="UP000628736"/>
    </source>
</evidence>
<dbReference type="Gene3D" id="1.10.3730.20">
    <property type="match status" value="1"/>
</dbReference>
<feature type="transmembrane region" description="Helical" evidence="2">
    <location>
        <begin position="32"/>
        <end position="54"/>
    </location>
</feature>
<sequence>MKTGYLYIAIAVVMFSSFEVVLKFIAGELNSVQLTFARFVIGFLFLLPLALHTLRKRKKRLDTKTLAYFALLGFTGISLSMTILHLAVEYTSSSVTAVLFSCNPVFVTFLAFFLLHEPIKKRHVAALIFEIIGTLAIINPFHSNLNMLGVSLALLSTLLFSLYGVMGKRKCAEYGGVVVTCFSFLFGSLIVLLFIVLSHIPAVAAAITSAGLPNFANIPILAGYTMENLPYVLYVSAGVAGIGFCSYFLAMEYQPASVVSLVYFFKPALSPILAWWLHGEDIPGNMLLGILLIVVGSLCSIIPGILEAKRPTVSH</sequence>
<feature type="transmembrane region" description="Helical" evidence="2">
    <location>
        <begin position="256"/>
        <end position="277"/>
    </location>
</feature>
<dbReference type="AlphaFoldDB" id="A0A8J6JA56"/>